<sequence>MTTASKTYRAGWAVTRIVWVCFVLAGAPPVFLVRRRAVAPDIPERPYRW</sequence>
<keyword evidence="1" id="KW-1133">Transmembrane helix</keyword>
<dbReference type="RefSeq" id="WP_154790332.1">
    <property type="nucleotide sequence ID" value="NZ_WMBB01000012.1"/>
</dbReference>
<accession>A0A6I3L7S6</accession>
<comment type="caution">
    <text evidence="2">The sequence shown here is derived from an EMBL/GenBank/DDBJ whole genome shotgun (WGS) entry which is preliminary data.</text>
</comment>
<protein>
    <submittedName>
        <fullName evidence="2">Uncharacterized protein</fullName>
    </submittedName>
</protein>
<keyword evidence="3" id="KW-1185">Reference proteome</keyword>
<dbReference type="Proteomes" id="UP000432464">
    <property type="component" value="Unassembled WGS sequence"/>
</dbReference>
<keyword evidence="1" id="KW-0812">Transmembrane</keyword>
<organism evidence="2 3">
    <name type="scientific">Nocardia aurantiaca</name>
    <dbReference type="NCBI Taxonomy" id="2675850"/>
    <lineage>
        <taxon>Bacteria</taxon>
        <taxon>Bacillati</taxon>
        <taxon>Actinomycetota</taxon>
        <taxon>Actinomycetes</taxon>
        <taxon>Mycobacteriales</taxon>
        <taxon>Nocardiaceae</taxon>
        <taxon>Nocardia</taxon>
    </lineage>
</organism>
<name>A0A6I3L7S6_9NOCA</name>
<gene>
    <name evidence="2" type="ORF">GLP40_24305</name>
</gene>
<keyword evidence="1" id="KW-0472">Membrane</keyword>
<evidence type="ECO:0000313" key="3">
    <source>
        <dbReference type="Proteomes" id="UP000432464"/>
    </source>
</evidence>
<proteinExistence type="predicted"/>
<evidence type="ECO:0000256" key="1">
    <source>
        <dbReference type="SAM" id="Phobius"/>
    </source>
</evidence>
<dbReference type="AlphaFoldDB" id="A0A6I3L7S6"/>
<dbReference type="EMBL" id="WMBB01000012">
    <property type="protein sequence ID" value="MTE15879.1"/>
    <property type="molecule type" value="Genomic_DNA"/>
</dbReference>
<evidence type="ECO:0000313" key="2">
    <source>
        <dbReference type="EMBL" id="MTE15879.1"/>
    </source>
</evidence>
<feature type="transmembrane region" description="Helical" evidence="1">
    <location>
        <begin position="12"/>
        <end position="33"/>
    </location>
</feature>
<reference evidence="2 3" key="1">
    <citation type="submission" date="2019-11" db="EMBL/GenBank/DDBJ databases">
        <title>Nocardia sp. nov. CT2-14 isolated from soil.</title>
        <authorList>
            <person name="Kanchanasin P."/>
            <person name="Tanasupawat S."/>
            <person name="Yuki M."/>
            <person name="Kudo T."/>
        </authorList>
    </citation>
    <scope>NUCLEOTIDE SEQUENCE [LARGE SCALE GENOMIC DNA]</scope>
    <source>
        <strain evidence="2 3">CT2-14</strain>
    </source>
</reference>